<organism evidence="2 3">
    <name type="scientific">Humibacter ginsenosidimutans</name>
    <dbReference type="NCBI Taxonomy" id="2599293"/>
    <lineage>
        <taxon>Bacteria</taxon>
        <taxon>Bacillati</taxon>
        <taxon>Actinomycetota</taxon>
        <taxon>Actinomycetes</taxon>
        <taxon>Micrococcales</taxon>
        <taxon>Microbacteriaceae</taxon>
        <taxon>Humibacter</taxon>
    </lineage>
</organism>
<feature type="region of interest" description="Disordered" evidence="1">
    <location>
        <begin position="1"/>
        <end position="27"/>
    </location>
</feature>
<protein>
    <submittedName>
        <fullName evidence="2">Uncharacterized protein</fullName>
    </submittedName>
</protein>
<accession>A0A5B8M692</accession>
<dbReference type="Proteomes" id="UP000320216">
    <property type="component" value="Chromosome"/>
</dbReference>
<gene>
    <name evidence="2" type="ORF">FPZ11_12690</name>
</gene>
<evidence type="ECO:0000313" key="2">
    <source>
        <dbReference type="EMBL" id="QDZ15504.1"/>
    </source>
</evidence>
<reference evidence="2 3" key="1">
    <citation type="submission" date="2019-07" db="EMBL/GenBank/DDBJ databases">
        <title>Full genome sequence of Humibacter sp. WJ7-1.</title>
        <authorList>
            <person name="Im W.-T."/>
        </authorList>
    </citation>
    <scope>NUCLEOTIDE SEQUENCE [LARGE SCALE GENOMIC DNA]</scope>
    <source>
        <strain evidence="2 3">WJ7-1</strain>
    </source>
</reference>
<sequence>MVPPSPSAVAGPTVPSPRPGVTADAASEAKAAAWLAGARVPPGATLVKSPPPGTAIDDQEQGWWCEPMAEREAYWTVSGMTMVEVANWLRAHPSNGLTVVDPPPLETPSPDATNDYVHDFPSPTAFEGMTFNLATWGNDSAVIHLQLAVLSTNSACATAGPGQQLMTAGG</sequence>
<name>A0A5B8M692_9MICO</name>
<evidence type="ECO:0000313" key="3">
    <source>
        <dbReference type="Proteomes" id="UP000320216"/>
    </source>
</evidence>
<dbReference type="EMBL" id="CP042305">
    <property type="protein sequence ID" value="QDZ15504.1"/>
    <property type="molecule type" value="Genomic_DNA"/>
</dbReference>
<evidence type="ECO:0000256" key="1">
    <source>
        <dbReference type="SAM" id="MobiDB-lite"/>
    </source>
</evidence>
<keyword evidence="3" id="KW-1185">Reference proteome</keyword>
<dbReference type="KEGG" id="huw:FPZ11_12690"/>
<dbReference type="AlphaFoldDB" id="A0A5B8M692"/>
<proteinExistence type="predicted"/>
<dbReference type="OrthoDB" id="5067165at2"/>
<dbReference type="RefSeq" id="WP_146321451.1">
    <property type="nucleotide sequence ID" value="NZ_CP042305.1"/>
</dbReference>